<evidence type="ECO:0000313" key="2">
    <source>
        <dbReference type="EMBL" id="APF17960.1"/>
    </source>
</evidence>
<evidence type="ECO:0000313" key="3">
    <source>
        <dbReference type="Proteomes" id="UP000183868"/>
    </source>
</evidence>
<proteinExistence type="predicted"/>
<name>A0A1J1C7S2_CALAY</name>
<dbReference type="AlphaFoldDB" id="A0A1J1C7S2"/>
<reference evidence="2 3" key="1">
    <citation type="submission" date="2016-11" db="EMBL/GenBank/DDBJ databases">
        <title>Genomic analysis of Caldithrix abyssi and proposal of a novel bacterial phylum Caldithrichaeota.</title>
        <authorList>
            <person name="Kublanov I."/>
            <person name="Sigalova O."/>
            <person name="Gavrilov S."/>
            <person name="Lebedinsky A."/>
            <person name="Ivanova N."/>
            <person name="Daum C."/>
            <person name="Reddy T."/>
            <person name="Klenk H.P."/>
            <person name="Goker M."/>
            <person name="Reva O."/>
            <person name="Miroshnichenko M."/>
            <person name="Kyprides N."/>
            <person name="Woyke T."/>
            <person name="Gelfand M."/>
        </authorList>
    </citation>
    <scope>NUCLEOTIDE SEQUENCE [LARGE SCALE GENOMIC DNA]</scope>
    <source>
        <strain evidence="2 3">LF13</strain>
    </source>
</reference>
<dbReference type="EMBL" id="CP018099">
    <property type="protein sequence ID" value="APF17960.1"/>
    <property type="molecule type" value="Genomic_DNA"/>
</dbReference>
<accession>A0A1J1C7S2</accession>
<sequence>MVGLDKVCASRREKNKHKVRIKIFLIIPILLFTFLGYNR</sequence>
<keyword evidence="1" id="KW-0812">Transmembrane</keyword>
<dbReference type="Proteomes" id="UP000183868">
    <property type="component" value="Chromosome"/>
</dbReference>
<gene>
    <name evidence="2" type="ORF">Cabys_1211</name>
</gene>
<keyword evidence="1" id="KW-1133">Transmembrane helix</keyword>
<protein>
    <submittedName>
        <fullName evidence="2">Uncharacterized protein</fullName>
    </submittedName>
</protein>
<organism evidence="2 3">
    <name type="scientific">Caldithrix abyssi DSM 13497</name>
    <dbReference type="NCBI Taxonomy" id="880073"/>
    <lineage>
        <taxon>Bacteria</taxon>
        <taxon>Pseudomonadati</taxon>
        <taxon>Calditrichota</taxon>
        <taxon>Calditrichia</taxon>
        <taxon>Calditrichales</taxon>
        <taxon>Calditrichaceae</taxon>
        <taxon>Caldithrix</taxon>
    </lineage>
</organism>
<evidence type="ECO:0000256" key="1">
    <source>
        <dbReference type="SAM" id="Phobius"/>
    </source>
</evidence>
<feature type="transmembrane region" description="Helical" evidence="1">
    <location>
        <begin position="21"/>
        <end position="37"/>
    </location>
</feature>
<keyword evidence="1" id="KW-0472">Membrane</keyword>
<dbReference type="KEGG" id="caby:Cabys_1211"/>